<evidence type="ECO:0000313" key="3">
    <source>
        <dbReference type="Proteomes" id="UP001241747"/>
    </source>
</evidence>
<sequence>MAAPIRRCVRPLVRLLAGMAAFVLPTGLALAAPGPVCMRDGGFLVVELPHANAVGNSYIVRGSAAGQAPQCNATAAPGDYIVGKDEDPFFLSKLAGSYMFIDSGTGPTRELLIYDLKTHQQVYKNIYDSESLKRDGNHVVFWAASQEPATKKTCRDLRKFKQQGFEAGLQVRATFDLGTGKVSVGGKTRCVPYQ</sequence>
<comment type="caution">
    <text evidence="2">The sequence shown here is derived from an EMBL/GenBank/DDBJ whole genome shotgun (WGS) entry which is preliminary data.</text>
</comment>
<protein>
    <submittedName>
        <fullName evidence="2">Uncharacterized protein</fullName>
    </submittedName>
</protein>
<name>A0ABU0LB07_XANAG</name>
<evidence type="ECO:0000256" key="1">
    <source>
        <dbReference type="SAM" id="SignalP"/>
    </source>
</evidence>
<organism evidence="2 3">
    <name type="scientific">Xanthobacter agilis</name>
    <dbReference type="NCBI Taxonomy" id="47492"/>
    <lineage>
        <taxon>Bacteria</taxon>
        <taxon>Pseudomonadati</taxon>
        <taxon>Pseudomonadota</taxon>
        <taxon>Alphaproteobacteria</taxon>
        <taxon>Hyphomicrobiales</taxon>
        <taxon>Xanthobacteraceae</taxon>
        <taxon>Xanthobacter</taxon>
    </lineage>
</organism>
<keyword evidence="3" id="KW-1185">Reference proteome</keyword>
<evidence type="ECO:0000313" key="2">
    <source>
        <dbReference type="EMBL" id="MDQ0504316.1"/>
    </source>
</evidence>
<accession>A0ABU0LB07</accession>
<dbReference type="EMBL" id="JAUSVY010000002">
    <property type="protein sequence ID" value="MDQ0504316.1"/>
    <property type="molecule type" value="Genomic_DNA"/>
</dbReference>
<dbReference type="Proteomes" id="UP001241747">
    <property type="component" value="Unassembled WGS sequence"/>
</dbReference>
<dbReference type="RefSeq" id="WP_237346861.1">
    <property type="nucleotide sequence ID" value="NZ_JABWGX010000024.1"/>
</dbReference>
<proteinExistence type="predicted"/>
<feature type="chain" id="PRO_5045684672" evidence="1">
    <location>
        <begin position="32"/>
        <end position="194"/>
    </location>
</feature>
<feature type="signal peptide" evidence="1">
    <location>
        <begin position="1"/>
        <end position="31"/>
    </location>
</feature>
<reference evidence="2 3" key="1">
    <citation type="submission" date="2023-07" db="EMBL/GenBank/DDBJ databases">
        <title>Genomic Encyclopedia of Type Strains, Phase IV (KMG-IV): sequencing the most valuable type-strain genomes for metagenomic binning, comparative biology and taxonomic classification.</title>
        <authorList>
            <person name="Goeker M."/>
        </authorList>
    </citation>
    <scope>NUCLEOTIDE SEQUENCE [LARGE SCALE GENOMIC DNA]</scope>
    <source>
        <strain evidence="2 3">DSM 3770</strain>
    </source>
</reference>
<keyword evidence="1" id="KW-0732">Signal</keyword>
<gene>
    <name evidence="2" type="ORF">QOZ94_001090</name>
</gene>